<name>A0A0D2N276_HYPSF</name>
<reference evidence="3" key="1">
    <citation type="submission" date="2014-04" db="EMBL/GenBank/DDBJ databases">
        <title>Evolutionary Origins and Diversification of the Mycorrhizal Mutualists.</title>
        <authorList>
            <consortium name="DOE Joint Genome Institute"/>
            <consortium name="Mycorrhizal Genomics Consortium"/>
            <person name="Kohler A."/>
            <person name="Kuo A."/>
            <person name="Nagy L.G."/>
            <person name="Floudas D."/>
            <person name="Copeland A."/>
            <person name="Barry K.W."/>
            <person name="Cichocki N."/>
            <person name="Veneault-Fourrey C."/>
            <person name="LaButti K."/>
            <person name="Lindquist E.A."/>
            <person name="Lipzen A."/>
            <person name="Lundell T."/>
            <person name="Morin E."/>
            <person name="Murat C."/>
            <person name="Riley R."/>
            <person name="Ohm R."/>
            <person name="Sun H."/>
            <person name="Tunlid A."/>
            <person name="Henrissat B."/>
            <person name="Grigoriev I.V."/>
            <person name="Hibbett D.S."/>
            <person name="Martin F."/>
        </authorList>
    </citation>
    <scope>NUCLEOTIDE SEQUENCE [LARGE SCALE GENOMIC DNA]</scope>
    <source>
        <strain evidence="3">FD-334 SS-4</strain>
    </source>
</reference>
<sequence length="161" mass="17471">MPVALTPATPFDSAEALTSHGYPNIGAQPTLETAPPLDGVPMGPPRRSTAPISDSCSMSMGLDGGMPRDGGLATVFNPQARHRFHTPRSSHPFRQTQCTPSAAASSTLLRVAALESMRNNVWRLPVAAQEWQFRRASRATFASLSTSPQRRKRCLAYRIAR</sequence>
<evidence type="ECO:0000313" key="3">
    <source>
        <dbReference type="Proteomes" id="UP000054270"/>
    </source>
</evidence>
<gene>
    <name evidence="2" type="ORF">HYPSUDRAFT_59957</name>
</gene>
<dbReference type="Proteomes" id="UP000054270">
    <property type="component" value="Unassembled WGS sequence"/>
</dbReference>
<accession>A0A0D2N276</accession>
<dbReference type="EMBL" id="KN817752">
    <property type="protein sequence ID" value="KJA13339.1"/>
    <property type="molecule type" value="Genomic_DNA"/>
</dbReference>
<organism evidence="2 3">
    <name type="scientific">Hypholoma sublateritium (strain FD-334 SS-4)</name>
    <dbReference type="NCBI Taxonomy" id="945553"/>
    <lineage>
        <taxon>Eukaryota</taxon>
        <taxon>Fungi</taxon>
        <taxon>Dikarya</taxon>
        <taxon>Basidiomycota</taxon>
        <taxon>Agaricomycotina</taxon>
        <taxon>Agaricomycetes</taxon>
        <taxon>Agaricomycetidae</taxon>
        <taxon>Agaricales</taxon>
        <taxon>Agaricineae</taxon>
        <taxon>Strophariaceae</taxon>
        <taxon>Hypholoma</taxon>
    </lineage>
</organism>
<protein>
    <submittedName>
        <fullName evidence="2">Uncharacterized protein</fullName>
    </submittedName>
</protein>
<feature type="region of interest" description="Disordered" evidence="1">
    <location>
        <begin position="1"/>
        <end position="52"/>
    </location>
</feature>
<proteinExistence type="predicted"/>
<keyword evidence="3" id="KW-1185">Reference proteome</keyword>
<dbReference type="AlphaFoldDB" id="A0A0D2N276"/>
<evidence type="ECO:0000256" key="1">
    <source>
        <dbReference type="SAM" id="MobiDB-lite"/>
    </source>
</evidence>
<evidence type="ECO:0000313" key="2">
    <source>
        <dbReference type="EMBL" id="KJA13339.1"/>
    </source>
</evidence>